<dbReference type="PANTHER" id="PTHR10501">
    <property type="entry name" value="U1 SMALL NUCLEAR RIBONUCLEOPROTEIN A/U2 SMALL NUCLEAR RIBONUCLEOPROTEIN B"/>
    <property type="match status" value="1"/>
</dbReference>
<organism evidence="5">
    <name type="scientific">Micromonas pusilla (strain CCMP1545)</name>
    <name type="common">Picoplanktonic green alga</name>
    <dbReference type="NCBI Taxonomy" id="564608"/>
    <lineage>
        <taxon>Eukaryota</taxon>
        <taxon>Viridiplantae</taxon>
        <taxon>Chlorophyta</taxon>
        <taxon>Mamiellophyceae</taxon>
        <taxon>Mamiellales</taxon>
        <taxon>Mamiellaceae</taxon>
        <taxon>Micromonas</taxon>
    </lineage>
</organism>
<dbReference type="OMA" id="IGGPCVR"/>
<dbReference type="SUPFAM" id="SSF54928">
    <property type="entry name" value="RNA-binding domain, RBD"/>
    <property type="match status" value="1"/>
</dbReference>
<dbReference type="GeneID" id="9687805"/>
<dbReference type="PROSITE" id="PS50102">
    <property type="entry name" value="RRM"/>
    <property type="match status" value="1"/>
</dbReference>
<dbReference type="KEGG" id="mpp:MICPUCDRAFT_8595"/>
<sequence>PGPGPRRGPPLPRDASPTLYIEGVPHDATVREIAHIFRPFDGFQSTRLVKKENVRGPLCFAEFAGADLAFAALNTLQGYVLDRDDPKSPALRIVFAKSKGRVPPGKG</sequence>
<accession>C1N3E4</accession>
<feature type="non-terminal residue" evidence="4">
    <location>
        <position position="107"/>
    </location>
</feature>
<dbReference type="EMBL" id="GG663746">
    <property type="protein sequence ID" value="EEH53184.1"/>
    <property type="molecule type" value="Genomic_DNA"/>
</dbReference>
<evidence type="ECO:0000313" key="4">
    <source>
        <dbReference type="EMBL" id="EEH53184.1"/>
    </source>
</evidence>
<dbReference type="CDD" id="cd21618">
    <property type="entry name" value="RRM_AtNSRA_like"/>
    <property type="match status" value="1"/>
</dbReference>
<keyword evidence="1 2" id="KW-0694">RNA-binding</keyword>
<feature type="non-terminal residue" evidence="4">
    <location>
        <position position="1"/>
    </location>
</feature>
<dbReference type="Pfam" id="PF00076">
    <property type="entry name" value="RRM_1"/>
    <property type="match status" value="1"/>
</dbReference>
<reference evidence="4 5" key="1">
    <citation type="journal article" date="2009" name="Science">
        <title>Green evolution and dynamic adaptations revealed by genomes of the marine picoeukaryotes Micromonas.</title>
        <authorList>
            <person name="Worden A.Z."/>
            <person name="Lee J.H."/>
            <person name="Mock T."/>
            <person name="Rouze P."/>
            <person name="Simmons M.P."/>
            <person name="Aerts A.L."/>
            <person name="Allen A.E."/>
            <person name="Cuvelier M.L."/>
            <person name="Derelle E."/>
            <person name="Everett M.V."/>
            <person name="Foulon E."/>
            <person name="Grimwood J."/>
            <person name="Gundlach H."/>
            <person name="Henrissat B."/>
            <person name="Napoli C."/>
            <person name="McDonald S.M."/>
            <person name="Parker M.S."/>
            <person name="Rombauts S."/>
            <person name="Salamov A."/>
            <person name="Von Dassow P."/>
            <person name="Badger J.H."/>
            <person name="Coutinho P.M."/>
            <person name="Demir E."/>
            <person name="Dubchak I."/>
            <person name="Gentemann C."/>
            <person name="Eikrem W."/>
            <person name="Gready J.E."/>
            <person name="John U."/>
            <person name="Lanier W."/>
            <person name="Lindquist E.A."/>
            <person name="Lucas S."/>
            <person name="Mayer K.F."/>
            <person name="Moreau H."/>
            <person name="Not F."/>
            <person name="Otillar R."/>
            <person name="Panaud O."/>
            <person name="Pangilinan J."/>
            <person name="Paulsen I."/>
            <person name="Piegu B."/>
            <person name="Poliakov A."/>
            <person name="Robbens S."/>
            <person name="Schmutz J."/>
            <person name="Toulza E."/>
            <person name="Wyss T."/>
            <person name="Zelensky A."/>
            <person name="Zhou K."/>
            <person name="Armbrust E.V."/>
            <person name="Bhattacharya D."/>
            <person name="Goodenough U.W."/>
            <person name="Van de Peer Y."/>
            <person name="Grigoriev I.V."/>
        </authorList>
    </citation>
    <scope>NUCLEOTIDE SEQUENCE [LARGE SCALE GENOMIC DNA]</scope>
    <source>
        <strain evidence="4 5">CCMP1545</strain>
    </source>
</reference>
<gene>
    <name evidence="4" type="ORF">MICPUCDRAFT_8595</name>
</gene>
<dbReference type="AlphaFoldDB" id="C1N3E4"/>
<dbReference type="RefSeq" id="XP_003062365.1">
    <property type="nucleotide sequence ID" value="XM_003062319.1"/>
</dbReference>
<dbReference type="InterPro" id="IPR012677">
    <property type="entry name" value="Nucleotide-bd_a/b_plait_sf"/>
</dbReference>
<keyword evidence="5" id="KW-1185">Reference proteome</keyword>
<evidence type="ECO:0000256" key="2">
    <source>
        <dbReference type="PROSITE-ProRule" id="PRU00176"/>
    </source>
</evidence>
<dbReference type="eggNOG" id="ENOG502RY61">
    <property type="taxonomic scope" value="Eukaryota"/>
</dbReference>
<name>C1N3E4_MICPC</name>
<protein>
    <submittedName>
        <fullName evidence="4">Predicted protein</fullName>
    </submittedName>
</protein>
<dbReference type="Proteomes" id="UP000001876">
    <property type="component" value="Unassembled WGS sequence"/>
</dbReference>
<dbReference type="Gene3D" id="3.30.70.330">
    <property type="match status" value="1"/>
</dbReference>
<dbReference type="OrthoDB" id="431169at2759"/>
<proteinExistence type="predicted"/>
<dbReference type="InterPro" id="IPR035979">
    <property type="entry name" value="RBD_domain_sf"/>
</dbReference>
<evidence type="ECO:0000259" key="3">
    <source>
        <dbReference type="PROSITE" id="PS50102"/>
    </source>
</evidence>
<dbReference type="InterPro" id="IPR000504">
    <property type="entry name" value="RRM_dom"/>
</dbReference>
<feature type="domain" description="RRM" evidence="3">
    <location>
        <begin position="17"/>
        <end position="98"/>
    </location>
</feature>
<dbReference type="GO" id="GO:0003723">
    <property type="term" value="F:RNA binding"/>
    <property type="evidence" value="ECO:0007669"/>
    <property type="project" value="UniProtKB-UniRule"/>
</dbReference>
<evidence type="ECO:0000256" key="1">
    <source>
        <dbReference type="ARBA" id="ARBA00022884"/>
    </source>
</evidence>
<evidence type="ECO:0000313" key="5">
    <source>
        <dbReference type="Proteomes" id="UP000001876"/>
    </source>
</evidence>